<dbReference type="SUPFAM" id="SSF48403">
    <property type="entry name" value="Ankyrin repeat"/>
    <property type="match status" value="1"/>
</dbReference>
<dbReference type="InterPro" id="IPR036770">
    <property type="entry name" value="Ankyrin_rpt-contain_sf"/>
</dbReference>
<feature type="compositionally biased region" description="Basic and acidic residues" evidence="3">
    <location>
        <begin position="730"/>
        <end position="745"/>
    </location>
</feature>
<feature type="compositionally biased region" description="Polar residues" evidence="3">
    <location>
        <begin position="619"/>
        <end position="643"/>
    </location>
</feature>
<dbReference type="PROSITE" id="PS50297">
    <property type="entry name" value="ANK_REP_REGION"/>
    <property type="match status" value="1"/>
</dbReference>
<reference evidence="5" key="1">
    <citation type="submission" date="2025-08" db="UniProtKB">
        <authorList>
            <consortium name="RefSeq"/>
        </authorList>
    </citation>
    <scope>IDENTIFICATION</scope>
    <source>
        <tissue evidence="5">Gonad</tissue>
    </source>
</reference>
<organism evidence="4 5">
    <name type="scientific">Branchiostoma belcheri</name>
    <name type="common">Amphioxus</name>
    <dbReference type="NCBI Taxonomy" id="7741"/>
    <lineage>
        <taxon>Eukaryota</taxon>
        <taxon>Metazoa</taxon>
        <taxon>Chordata</taxon>
        <taxon>Cephalochordata</taxon>
        <taxon>Leptocardii</taxon>
        <taxon>Amphioxiformes</taxon>
        <taxon>Branchiostomatidae</taxon>
        <taxon>Branchiostoma</taxon>
    </lineage>
</organism>
<feature type="compositionally biased region" description="Basic and acidic residues" evidence="3">
    <location>
        <begin position="843"/>
        <end position="854"/>
    </location>
</feature>
<protein>
    <submittedName>
        <fullName evidence="5">Uncharacterized protein LOC109480432</fullName>
    </submittedName>
</protein>
<dbReference type="SMART" id="SM00248">
    <property type="entry name" value="ANK"/>
    <property type="match status" value="2"/>
</dbReference>
<gene>
    <name evidence="5" type="primary">LOC109480432</name>
</gene>
<dbReference type="RefSeq" id="XP_019638181.1">
    <property type="nucleotide sequence ID" value="XM_019782622.1"/>
</dbReference>
<evidence type="ECO:0000313" key="4">
    <source>
        <dbReference type="Proteomes" id="UP000515135"/>
    </source>
</evidence>
<feature type="region of interest" description="Disordered" evidence="3">
    <location>
        <begin position="1"/>
        <end position="20"/>
    </location>
</feature>
<feature type="compositionally biased region" description="Polar residues" evidence="3">
    <location>
        <begin position="666"/>
        <end position="684"/>
    </location>
</feature>
<name>A0A6P5A8V8_BRABE</name>
<feature type="compositionally biased region" description="Basic and acidic residues" evidence="3">
    <location>
        <begin position="547"/>
        <end position="574"/>
    </location>
</feature>
<dbReference type="InterPro" id="IPR039323">
    <property type="entry name" value="ANKRD_45/46/60"/>
</dbReference>
<keyword evidence="4" id="KW-1185">Reference proteome</keyword>
<feature type="compositionally biased region" description="Basic and acidic residues" evidence="3">
    <location>
        <begin position="753"/>
        <end position="763"/>
    </location>
</feature>
<accession>A0A6P5A8V8</accession>
<dbReference type="PANTHER" id="PTHR22677">
    <property type="entry name" value="ANKYRIN REPEAT DOMAIN-CONTAINING PROTEIN 60"/>
    <property type="match status" value="1"/>
</dbReference>
<proteinExistence type="predicted"/>
<dbReference type="Proteomes" id="UP000515135">
    <property type="component" value="Unplaced"/>
</dbReference>
<keyword evidence="2" id="KW-0175">Coiled coil</keyword>
<sequence>MEGKPQPSRTPSARTGASQDTSSELCTVFVRLPNDDVAGFRDLPSGISVYDLKARIEIVTGIPSQIYTLHYTNDVDLEDENELRIGMTIMNGATLRMQLFTSWNGLFYSTWNGNIDDTYYSGGVQLISEAGFSEGEAVAMHRIVAKRAFVSLFLACHRGHYVLCKVLLSIGADPVGRTPSGRTPLHAAAAQGHLDVLNALLDQGVDAGARDMYGKTPLELSGQFGRRECERRLWLHQWNLRAAKAVTADTDTSSHASGHGSNGQDVSLSTASVSTLGFIHVQGEKPRHAVRRVLKPSPLRAQHIGSASTWSNSLPTPQAPQKSVQLPSMSAPVKGVRYGRIRPGTALLGDKSFPDVCRASTLPSPRVSAGSEDGKRKSRSSASRSTSSLYHRHCQTHASYTPVENCDPHQDDFNVDDEDIERLIHVVSLSQPSTPVPADDSDLVTREKRQQQLRRPRTGENSRCARCRLRNDTRKPPSPQRTPSKHFVYPGTFSVGAKQLHVMMPEMEYYQQRPTTRCHSVPPPSLCSDDEAVDAAIGDDDIPDLAKPPEETNHKPDSVNSEDSGRDTMDKTETVDGDDDDTHVSKPSEEATTNFVKQREYQIDVDNTFEDSPSKDRPGSNTKGTQCSDEGFSALQTVPSPDTSTDDVPKLQINGVKWDLEKPTVTLKNQNGTQTESQDRQVNAPQRPVRQRSLSADDKMFLPRKPASGILPRAKTLESWILMKARQKQGRRERPEMEERRRRNVEAYQRWLRTKDQETREDATDQSSSAEAKENQNAFEQWLKAKRQQAKKEKRETSAKSNSDSKQPADRGAQETRPKIIDGMSHDEWLLQKAEQGAFPSAESRRPTAEDEKTARKKTFTGGLTYDEWLTRKLQEETLTKRLLEANKAELQKKAFEQRKGVVDKNFREWLKHKAEENQREYEKFEAESRRAQSKESERRFRNMRRGVTFRNWKEQKEQDRIVEFVAMAQQERQERANDEERKRKSQRSFELWLVRKAQENLNEEKKRLEMERRRFLMAAART</sequence>
<dbReference type="Pfam" id="PF12796">
    <property type="entry name" value="Ank_2"/>
    <property type="match status" value="1"/>
</dbReference>
<feature type="compositionally biased region" description="Polar residues" evidence="3">
    <location>
        <begin position="765"/>
        <end position="779"/>
    </location>
</feature>
<feature type="region of interest" description="Disordered" evidence="3">
    <location>
        <begin position="305"/>
        <end position="328"/>
    </location>
</feature>
<feature type="region of interest" description="Disordered" evidence="3">
    <location>
        <begin position="724"/>
        <end position="858"/>
    </location>
</feature>
<feature type="compositionally biased region" description="Polar residues" evidence="3">
    <location>
        <begin position="7"/>
        <end position="20"/>
    </location>
</feature>
<dbReference type="SUPFAM" id="SSF54236">
    <property type="entry name" value="Ubiquitin-like"/>
    <property type="match status" value="1"/>
</dbReference>
<dbReference type="PANTHER" id="PTHR22677:SF4">
    <property type="entry name" value="USHER SYNDROME TYPE-1G PROTEIN-LIKE PROTEIN"/>
    <property type="match status" value="1"/>
</dbReference>
<feature type="region of interest" description="Disordered" evidence="3">
    <location>
        <begin position="359"/>
        <end position="391"/>
    </location>
</feature>
<feature type="compositionally biased region" description="Basic and acidic residues" evidence="3">
    <location>
        <begin position="807"/>
        <end position="830"/>
    </location>
</feature>
<feature type="region of interest" description="Disordered" evidence="3">
    <location>
        <begin position="426"/>
        <end position="490"/>
    </location>
</feature>
<dbReference type="AlphaFoldDB" id="A0A6P5A8V8"/>
<dbReference type="KEGG" id="bbel:109480432"/>
<dbReference type="GeneID" id="109480432"/>
<feature type="region of interest" description="Disordered" evidence="3">
    <location>
        <begin position="539"/>
        <end position="708"/>
    </location>
</feature>
<evidence type="ECO:0000313" key="5">
    <source>
        <dbReference type="RefSeq" id="XP_019638181.1"/>
    </source>
</evidence>
<evidence type="ECO:0000256" key="3">
    <source>
        <dbReference type="SAM" id="MobiDB-lite"/>
    </source>
</evidence>
<dbReference type="OrthoDB" id="10258888at2759"/>
<feature type="repeat" description="ANK" evidence="1">
    <location>
        <begin position="180"/>
        <end position="212"/>
    </location>
</feature>
<feature type="coiled-coil region" evidence="2">
    <location>
        <begin position="874"/>
        <end position="935"/>
    </location>
</feature>
<dbReference type="InterPro" id="IPR002110">
    <property type="entry name" value="Ankyrin_rpt"/>
</dbReference>
<keyword evidence="1" id="KW-0040">ANK repeat</keyword>
<feature type="coiled-coil region" evidence="2">
    <location>
        <begin position="969"/>
        <end position="1019"/>
    </location>
</feature>
<evidence type="ECO:0000256" key="1">
    <source>
        <dbReference type="PROSITE-ProRule" id="PRU00023"/>
    </source>
</evidence>
<dbReference type="PROSITE" id="PS50088">
    <property type="entry name" value="ANK_REPEAT"/>
    <property type="match status" value="1"/>
</dbReference>
<dbReference type="Gene3D" id="1.25.40.20">
    <property type="entry name" value="Ankyrin repeat-containing domain"/>
    <property type="match status" value="1"/>
</dbReference>
<evidence type="ECO:0000256" key="2">
    <source>
        <dbReference type="SAM" id="Coils"/>
    </source>
</evidence>
<dbReference type="InterPro" id="IPR029071">
    <property type="entry name" value="Ubiquitin-like_domsf"/>
</dbReference>